<name>A0A656AY43_VIBCL</name>
<accession>A0A656AY43</accession>
<keyword evidence="4 11" id="KW-1134">Transmembrane beta strand</keyword>
<evidence type="ECO:0000313" key="13">
    <source>
        <dbReference type="Proteomes" id="UP000044806"/>
    </source>
</evidence>
<dbReference type="Proteomes" id="UP000044806">
    <property type="component" value="Unassembled WGS sequence"/>
</dbReference>
<evidence type="ECO:0000256" key="9">
    <source>
        <dbReference type="ARBA" id="ARBA00023170"/>
    </source>
</evidence>
<keyword evidence="9 12" id="KW-0675">Receptor</keyword>
<evidence type="ECO:0000256" key="8">
    <source>
        <dbReference type="ARBA" id="ARBA00023136"/>
    </source>
</evidence>
<dbReference type="AlphaFoldDB" id="A0A656AY43"/>
<evidence type="ECO:0000256" key="11">
    <source>
        <dbReference type="PROSITE-ProRule" id="PRU01360"/>
    </source>
</evidence>
<evidence type="ECO:0000256" key="7">
    <source>
        <dbReference type="ARBA" id="ARBA00023077"/>
    </source>
</evidence>
<dbReference type="Pfam" id="PF00593">
    <property type="entry name" value="TonB_dep_Rec_b-barrel"/>
    <property type="match status" value="1"/>
</dbReference>
<dbReference type="InterPro" id="IPR036942">
    <property type="entry name" value="Beta-barrel_TonB_sf"/>
</dbReference>
<evidence type="ECO:0000256" key="6">
    <source>
        <dbReference type="ARBA" id="ARBA00022729"/>
    </source>
</evidence>
<proteinExistence type="inferred from homology"/>
<dbReference type="InterPro" id="IPR039426">
    <property type="entry name" value="TonB-dep_rcpt-like"/>
</dbReference>
<dbReference type="EMBL" id="CWOW01000044">
    <property type="protein sequence ID" value="CSB19565.1"/>
    <property type="molecule type" value="Genomic_DNA"/>
</dbReference>
<evidence type="ECO:0000256" key="1">
    <source>
        <dbReference type="ARBA" id="ARBA00004571"/>
    </source>
</evidence>
<organism evidence="12 13">
    <name type="scientific">Vibrio cholerae</name>
    <dbReference type="NCBI Taxonomy" id="666"/>
    <lineage>
        <taxon>Bacteria</taxon>
        <taxon>Pseudomonadati</taxon>
        <taxon>Pseudomonadota</taxon>
        <taxon>Gammaproteobacteria</taxon>
        <taxon>Vibrionales</taxon>
        <taxon>Vibrionaceae</taxon>
        <taxon>Vibrio</taxon>
    </lineage>
</organism>
<keyword evidence="3 11" id="KW-0813">Transport</keyword>
<dbReference type="PROSITE" id="PS52016">
    <property type="entry name" value="TONB_DEPENDENT_REC_3"/>
    <property type="match status" value="1"/>
</dbReference>
<comment type="subcellular location">
    <subcellularLocation>
        <location evidence="1 11">Cell outer membrane</location>
        <topology evidence="1 11">Multi-pass membrane protein</topology>
    </subcellularLocation>
</comment>
<sequence>MPIVGFSSRIAAAYTEGKDGNGKPLNSVSPWNAVTGINYDSENNWGTAVNLTYTAKKKASEINGDYQPISSATVIDVTAYYKPIKDLTLRAGVFNLTDEEYYNWNDVRGLPSEDKDKTQAKRNFGITAKYEF</sequence>
<dbReference type="PANTHER" id="PTHR30069:SF29">
    <property type="entry name" value="HEMOGLOBIN AND HEMOGLOBIN-HAPTOGLOBIN-BINDING PROTEIN 1-RELATED"/>
    <property type="match status" value="1"/>
</dbReference>
<evidence type="ECO:0000256" key="10">
    <source>
        <dbReference type="ARBA" id="ARBA00023237"/>
    </source>
</evidence>
<evidence type="ECO:0000256" key="4">
    <source>
        <dbReference type="ARBA" id="ARBA00022452"/>
    </source>
</evidence>
<evidence type="ECO:0000256" key="3">
    <source>
        <dbReference type="ARBA" id="ARBA00022448"/>
    </source>
</evidence>
<keyword evidence="8 11" id="KW-0472">Membrane</keyword>
<dbReference type="GO" id="GO:0009279">
    <property type="term" value="C:cell outer membrane"/>
    <property type="evidence" value="ECO:0007669"/>
    <property type="project" value="UniProtKB-SubCell"/>
</dbReference>
<reference evidence="12 13" key="1">
    <citation type="submission" date="2015-07" db="EMBL/GenBank/DDBJ databases">
        <authorList>
            <consortium name="Pathogen Informatics"/>
        </authorList>
    </citation>
    <scope>NUCLEOTIDE SEQUENCE [LARGE SCALE GENOMIC DNA]</scope>
    <source>
        <strain evidence="12 13">A51</strain>
    </source>
</reference>
<keyword evidence="7" id="KW-0798">TonB box</keyword>
<dbReference type="GO" id="GO:0015344">
    <property type="term" value="F:siderophore uptake transmembrane transporter activity"/>
    <property type="evidence" value="ECO:0007669"/>
    <property type="project" value="TreeGrafter"/>
</dbReference>
<dbReference type="SUPFAM" id="SSF56935">
    <property type="entry name" value="Porins"/>
    <property type="match status" value="1"/>
</dbReference>
<keyword evidence="6" id="KW-0732">Signal</keyword>
<dbReference type="PANTHER" id="PTHR30069">
    <property type="entry name" value="TONB-DEPENDENT OUTER MEMBRANE RECEPTOR"/>
    <property type="match status" value="1"/>
</dbReference>
<comment type="similarity">
    <text evidence="2">Belongs to the TonB-dependent receptor family. Hemoglobin/haptoglobin binding protein subfamily.</text>
</comment>
<evidence type="ECO:0000256" key="2">
    <source>
        <dbReference type="ARBA" id="ARBA00008143"/>
    </source>
</evidence>
<evidence type="ECO:0000313" key="12">
    <source>
        <dbReference type="EMBL" id="CSB19565.1"/>
    </source>
</evidence>
<evidence type="ECO:0000256" key="5">
    <source>
        <dbReference type="ARBA" id="ARBA00022692"/>
    </source>
</evidence>
<dbReference type="Gene3D" id="2.40.170.20">
    <property type="entry name" value="TonB-dependent receptor, beta-barrel domain"/>
    <property type="match status" value="1"/>
</dbReference>
<dbReference type="InterPro" id="IPR000531">
    <property type="entry name" value="Beta-barrel_TonB"/>
</dbReference>
<dbReference type="GO" id="GO:0044718">
    <property type="term" value="P:siderophore transmembrane transport"/>
    <property type="evidence" value="ECO:0007669"/>
    <property type="project" value="TreeGrafter"/>
</dbReference>
<keyword evidence="5 11" id="KW-0812">Transmembrane</keyword>
<keyword evidence="10 11" id="KW-0998">Cell outer membrane</keyword>
<protein>
    <submittedName>
        <fullName evidence="12">TonB-dependent heme and hemoglobin receptor HutA; TonB-dependent hemin, ferrichrome receptor</fullName>
    </submittedName>
</protein>
<gene>
    <name evidence="12" type="primary">hgpA</name>
    <name evidence="12" type="ORF">ERS013165_03778</name>
</gene>